<protein>
    <recommendedName>
        <fullName evidence="4">Secreted protein</fullName>
    </recommendedName>
</protein>
<gene>
    <name evidence="2" type="ORF">EG328_005394</name>
</gene>
<accession>A0A8H3VGA4</accession>
<evidence type="ECO:0000313" key="3">
    <source>
        <dbReference type="Proteomes" id="UP000447873"/>
    </source>
</evidence>
<organism evidence="2 3">
    <name type="scientific">Venturia inaequalis</name>
    <name type="common">Apple scab fungus</name>
    <dbReference type="NCBI Taxonomy" id="5025"/>
    <lineage>
        <taxon>Eukaryota</taxon>
        <taxon>Fungi</taxon>
        <taxon>Dikarya</taxon>
        <taxon>Ascomycota</taxon>
        <taxon>Pezizomycotina</taxon>
        <taxon>Dothideomycetes</taxon>
        <taxon>Pleosporomycetidae</taxon>
        <taxon>Venturiales</taxon>
        <taxon>Venturiaceae</taxon>
        <taxon>Venturia</taxon>
    </lineage>
</organism>
<feature type="chain" id="PRO_5034277635" description="Secreted protein" evidence="1">
    <location>
        <begin position="21"/>
        <end position="258"/>
    </location>
</feature>
<dbReference type="Proteomes" id="UP000447873">
    <property type="component" value="Unassembled WGS sequence"/>
</dbReference>
<sequence length="258" mass="28281">MNLTTIIAASLALLRSTIMALPQPDDHVAPAEGIIVPINQGPNFQGNSGLNLFNGIKGTGKCDEYSISNDGTCMRFNPFFNIRSVHLADGAQCILYSSKTCKIESKDDHKAPLLHSVDDLFADQAGSPALTFYPRGWKCYYWPPKAASVPVARSLDTTADAHELAPGTLMLCNKAKGLGNCGIWSFKNNNCVSIADDFTIVSIYIDDKTQCWIYNNRVCNTDLSLNDKWAPLLKSTDDVIADGLGYNPHSWKCVDRNQ</sequence>
<proteinExistence type="predicted"/>
<dbReference type="AlphaFoldDB" id="A0A8H3VGA4"/>
<comment type="caution">
    <text evidence="2">The sequence shown here is derived from an EMBL/GenBank/DDBJ whole genome shotgun (WGS) entry which is preliminary data.</text>
</comment>
<dbReference type="EMBL" id="WNWS01000029">
    <property type="protein sequence ID" value="KAE9986508.1"/>
    <property type="molecule type" value="Genomic_DNA"/>
</dbReference>
<evidence type="ECO:0000313" key="2">
    <source>
        <dbReference type="EMBL" id="KAE9986508.1"/>
    </source>
</evidence>
<reference evidence="2 3" key="1">
    <citation type="submission" date="2018-12" db="EMBL/GenBank/DDBJ databases">
        <title>Venturia inaequalis Genome Resource.</title>
        <authorList>
            <person name="Lichtner F.J."/>
        </authorList>
    </citation>
    <scope>NUCLEOTIDE SEQUENCE [LARGE SCALE GENOMIC DNA]</scope>
    <source>
        <strain evidence="2 3">120213</strain>
    </source>
</reference>
<evidence type="ECO:0000256" key="1">
    <source>
        <dbReference type="SAM" id="SignalP"/>
    </source>
</evidence>
<keyword evidence="1" id="KW-0732">Signal</keyword>
<feature type="signal peptide" evidence="1">
    <location>
        <begin position="1"/>
        <end position="20"/>
    </location>
</feature>
<name>A0A8H3VGA4_VENIN</name>
<evidence type="ECO:0008006" key="4">
    <source>
        <dbReference type="Google" id="ProtNLM"/>
    </source>
</evidence>